<dbReference type="FunFam" id="3.30.70.270:FF:000001">
    <property type="entry name" value="Diguanylate cyclase domain protein"/>
    <property type="match status" value="1"/>
</dbReference>
<dbReference type="AlphaFoldDB" id="A0A2S0PBF9"/>
<dbReference type="GO" id="GO:1902201">
    <property type="term" value="P:negative regulation of bacterial-type flagellum-dependent cell motility"/>
    <property type="evidence" value="ECO:0007669"/>
    <property type="project" value="TreeGrafter"/>
</dbReference>
<dbReference type="OrthoDB" id="9813903at2"/>
<dbReference type="EC" id="2.7.7.65" evidence="2"/>
<dbReference type="CDD" id="cd18774">
    <property type="entry name" value="PDC2_HK_sensor"/>
    <property type="match status" value="1"/>
</dbReference>
<proteinExistence type="predicted"/>
<accession>A0A2S0PBF9</accession>
<evidence type="ECO:0000313" key="10">
    <source>
        <dbReference type="Proteomes" id="UP000244173"/>
    </source>
</evidence>
<dbReference type="STRING" id="1122240.GCA_000620105_01659"/>
<keyword evidence="4" id="KW-0812">Transmembrane</keyword>
<evidence type="ECO:0000256" key="1">
    <source>
        <dbReference type="ARBA" id="ARBA00004651"/>
    </source>
</evidence>
<dbReference type="GO" id="GO:0005886">
    <property type="term" value="C:plasma membrane"/>
    <property type="evidence" value="ECO:0007669"/>
    <property type="project" value="UniProtKB-SubCell"/>
</dbReference>
<dbReference type="Proteomes" id="UP000244173">
    <property type="component" value="Chromosome"/>
</dbReference>
<evidence type="ECO:0000256" key="6">
    <source>
        <dbReference type="ARBA" id="ARBA00023136"/>
    </source>
</evidence>
<dbReference type="InterPro" id="IPR043128">
    <property type="entry name" value="Rev_trsase/Diguanyl_cyclase"/>
</dbReference>
<evidence type="ECO:0000256" key="2">
    <source>
        <dbReference type="ARBA" id="ARBA00012528"/>
    </source>
</evidence>
<dbReference type="KEGG" id="maer:DAI18_12100"/>
<keyword evidence="5" id="KW-1133">Transmembrane helix</keyword>
<keyword evidence="3" id="KW-1003">Cell membrane</keyword>
<dbReference type="InterPro" id="IPR050469">
    <property type="entry name" value="Diguanylate_Cyclase"/>
</dbReference>
<dbReference type="InterPro" id="IPR000160">
    <property type="entry name" value="GGDEF_dom"/>
</dbReference>
<dbReference type="NCBIfam" id="TIGR00254">
    <property type="entry name" value="GGDEF"/>
    <property type="match status" value="1"/>
</dbReference>
<dbReference type="Gene3D" id="3.30.450.20">
    <property type="entry name" value="PAS domain"/>
    <property type="match status" value="1"/>
</dbReference>
<organism evidence="9 10">
    <name type="scientific">Microvirgula aerodenitrificans</name>
    <dbReference type="NCBI Taxonomy" id="57480"/>
    <lineage>
        <taxon>Bacteria</taxon>
        <taxon>Pseudomonadati</taxon>
        <taxon>Pseudomonadota</taxon>
        <taxon>Betaproteobacteria</taxon>
        <taxon>Neisseriales</taxon>
        <taxon>Aquaspirillaceae</taxon>
        <taxon>Microvirgula</taxon>
    </lineage>
</organism>
<comment type="subcellular location">
    <subcellularLocation>
        <location evidence="1">Cell membrane</location>
        <topology evidence="1">Multi-pass membrane protein</topology>
    </subcellularLocation>
</comment>
<dbReference type="CDD" id="cd01949">
    <property type="entry name" value="GGDEF"/>
    <property type="match status" value="1"/>
</dbReference>
<dbReference type="InterPro" id="IPR029151">
    <property type="entry name" value="Sensor-like_sf"/>
</dbReference>
<dbReference type="InterPro" id="IPR029787">
    <property type="entry name" value="Nucleotide_cyclase"/>
</dbReference>
<gene>
    <name evidence="9" type="ORF">DAI18_12100</name>
</gene>
<dbReference type="RefSeq" id="WP_107889543.1">
    <property type="nucleotide sequence ID" value="NZ_CP028519.1"/>
</dbReference>
<feature type="domain" description="GGDEF" evidence="8">
    <location>
        <begin position="387"/>
        <end position="517"/>
    </location>
</feature>
<name>A0A2S0PBF9_9NEIS</name>
<dbReference type="SUPFAM" id="SSF55073">
    <property type="entry name" value="Nucleotide cyclase"/>
    <property type="match status" value="1"/>
</dbReference>
<dbReference type="EMBL" id="CP028519">
    <property type="protein sequence ID" value="AVY94696.1"/>
    <property type="molecule type" value="Genomic_DNA"/>
</dbReference>
<dbReference type="Pfam" id="PF02743">
    <property type="entry name" value="dCache_1"/>
    <property type="match status" value="1"/>
</dbReference>
<reference evidence="9 10" key="1">
    <citation type="submission" date="2018-04" db="EMBL/GenBank/DDBJ databases">
        <title>Denitrifier Microvirgula.</title>
        <authorList>
            <person name="Anderson E."/>
            <person name="Jang J."/>
            <person name="Ishii S."/>
        </authorList>
    </citation>
    <scope>NUCLEOTIDE SEQUENCE [LARGE SCALE GENOMIC DNA]</scope>
    <source>
        <strain evidence="9 10">BE2.4</strain>
    </source>
</reference>
<dbReference type="SUPFAM" id="SSF103190">
    <property type="entry name" value="Sensory domain-like"/>
    <property type="match status" value="2"/>
</dbReference>
<dbReference type="GO" id="GO:0043709">
    <property type="term" value="P:cell adhesion involved in single-species biofilm formation"/>
    <property type="evidence" value="ECO:0007669"/>
    <property type="project" value="TreeGrafter"/>
</dbReference>
<dbReference type="Pfam" id="PF00990">
    <property type="entry name" value="GGDEF"/>
    <property type="match status" value="1"/>
</dbReference>
<evidence type="ECO:0000256" key="7">
    <source>
        <dbReference type="ARBA" id="ARBA00034247"/>
    </source>
</evidence>
<evidence type="ECO:0000256" key="4">
    <source>
        <dbReference type="ARBA" id="ARBA00022692"/>
    </source>
</evidence>
<protein>
    <recommendedName>
        <fullName evidence="2">diguanylate cyclase</fullName>
        <ecNumber evidence="2">2.7.7.65</ecNumber>
    </recommendedName>
</protein>
<dbReference type="PANTHER" id="PTHR45138">
    <property type="entry name" value="REGULATORY COMPONENTS OF SENSORY TRANSDUCTION SYSTEM"/>
    <property type="match status" value="1"/>
</dbReference>
<evidence type="ECO:0000256" key="3">
    <source>
        <dbReference type="ARBA" id="ARBA00022475"/>
    </source>
</evidence>
<dbReference type="GO" id="GO:0052621">
    <property type="term" value="F:diguanylate cyclase activity"/>
    <property type="evidence" value="ECO:0007669"/>
    <property type="project" value="UniProtKB-EC"/>
</dbReference>
<evidence type="ECO:0000259" key="8">
    <source>
        <dbReference type="PROSITE" id="PS50887"/>
    </source>
</evidence>
<keyword evidence="10" id="KW-1185">Reference proteome</keyword>
<sequence>MIKITLRQLILLLALSMALLTLGYTLYASYQTQRDLLMQLELENNYAYATKLASSTDNFLAAAQQQLAFSANLLPPLMAHPASLVAETERLKRQTNSFNSVVVIRPDGRILASSPAALHLTGTRLDSAGFREALAKRKPLISPPYIASTGRLVIFISHPLFARNGRYLGYLGGTIYLHEQNILQSLLGENHYRDGSYLYVVDNKRRLIYHRDTARIGTVVNGNPAIEAVIAGRAGSQRLINSRHVDMLAGYAPMHLTQWGIVAQRPTADTLDGLNALMLSIIRHAAPFFLLSVLGVWWISRVIAQPLSRLAATARDWDSPAATEEINQVRAWYDEADKLKRAVLAGLGRINQKLGRLNVENVTDELTGLINRRGMQATLAQWQAELRPFAVIAMDIDHFKWVNDRHGHDVGDLVLQYLARQMCEGSRSDDQVCRSGGEEFCMLLPGCSLDMAIQIAERLRERIAATNCPTGEPVTLSLGVAHWPGSAGTVTAVLKAADEALYLAKHNGRNRVEMAATEK</sequence>
<dbReference type="PROSITE" id="PS50887">
    <property type="entry name" value="GGDEF"/>
    <property type="match status" value="1"/>
</dbReference>
<dbReference type="SMART" id="SM00267">
    <property type="entry name" value="GGDEF"/>
    <property type="match status" value="1"/>
</dbReference>
<comment type="catalytic activity">
    <reaction evidence="7">
        <text>2 GTP = 3',3'-c-di-GMP + 2 diphosphate</text>
        <dbReference type="Rhea" id="RHEA:24898"/>
        <dbReference type="ChEBI" id="CHEBI:33019"/>
        <dbReference type="ChEBI" id="CHEBI:37565"/>
        <dbReference type="ChEBI" id="CHEBI:58805"/>
        <dbReference type="EC" id="2.7.7.65"/>
    </reaction>
</comment>
<keyword evidence="6" id="KW-0472">Membrane</keyword>
<evidence type="ECO:0000256" key="5">
    <source>
        <dbReference type="ARBA" id="ARBA00022989"/>
    </source>
</evidence>
<evidence type="ECO:0000313" key="9">
    <source>
        <dbReference type="EMBL" id="AVY94696.1"/>
    </source>
</evidence>
<dbReference type="Gene3D" id="3.30.70.270">
    <property type="match status" value="1"/>
</dbReference>
<dbReference type="PANTHER" id="PTHR45138:SF9">
    <property type="entry name" value="DIGUANYLATE CYCLASE DGCM-RELATED"/>
    <property type="match status" value="1"/>
</dbReference>
<dbReference type="InterPro" id="IPR033479">
    <property type="entry name" value="dCache_1"/>
</dbReference>
<dbReference type="CDD" id="cd12914">
    <property type="entry name" value="PDC1_DGC_like"/>
    <property type="match status" value="1"/>
</dbReference>